<protein>
    <recommendedName>
        <fullName evidence="19">Protein sidekick</fullName>
    </recommendedName>
</protein>
<dbReference type="InterPro" id="IPR007110">
    <property type="entry name" value="Ig-like_dom"/>
</dbReference>
<feature type="domain" description="Fibronectin type-III" evidence="16">
    <location>
        <begin position="1441"/>
        <end position="1539"/>
    </location>
</feature>
<evidence type="ECO:0000256" key="12">
    <source>
        <dbReference type="SAM" id="MobiDB-lite"/>
    </source>
</evidence>
<evidence type="ECO:0000259" key="16">
    <source>
        <dbReference type="PROSITE" id="PS50853"/>
    </source>
</evidence>
<keyword evidence="5" id="KW-0130">Cell adhesion</keyword>
<dbReference type="PROSITE" id="PS50853">
    <property type="entry name" value="FN3"/>
    <property type="match status" value="13"/>
</dbReference>
<evidence type="ECO:0000313" key="17">
    <source>
        <dbReference type="EnsemblMetazoa" id="XP_022645745"/>
    </source>
</evidence>
<keyword evidence="6 13" id="KW-1133">Transmembrane helix</keyword>
<dbReference type="OMA" id="NCTTVLY"/>
<dbReference type="SMART" id="SM00060">
    <property type="entry name" value="FN3"/>
    <property type="match status" value="13"/>
</dbReference>
<dbReference type="FunFam" id="2.60.40.10:FF:000120">
    <property type="entry name" value="Down syndrome cell adhesion molecule like 1"/>
    <property type="match status" value="1"/>
</dbReference>
<feature type="domain" description="Ig-like" evidence="15">
    <location>
        <begin position="329"/>
        <end position="407"/>
    </location>
</feature>
<name>A0A7M7J7Z9_VARDE</name>
<feature type="domain" description="Ig-like" evidence="15">
    <location>
        <begin position="33"/>
        <end position="114"/>
    </location>
</feature>
<keyword evidence="2 13" id="KW-0812">Transmembrane</keyword>
<feature type="domain" description="Fibronectin type-III" evidence="16">
    <location>
        <begin position="1755"/>
        <end position="1849"/>
    </location>
</feature>
<feature type="domain" description="Ig-like" evidence="15">
    <location>
        <begin position="411"/>
        <end position="498"/>
    </location>
</feature>
<organism evidence="17 18">
    <name type="scientific">Varroa destructor</name>
    <name type="common">Honeybee mite</name>
    <dbReference type="NCBI Taxonomy" id="109461"/>
    <lineage>
        <taxon>Eukaryota</taxon>
        <taxon>Metazoa</taxon>
        <taxon>Ecdysozoa</taxon>
        <taxon>Arthropoda</taxon>
        <taxon>Chelicerata</taxon>
        <taxon>Arachnida</taxon>
        <taxon>Acari</taxon>
        <taxon>Parasitiformes</taxon>
        <taxon>Mesostigmata</taxon>
        <taxon>Gamasina</taxon>
        <taxon>Dermanyssoidea</taxon>
        <taxon>Varroidae</taxon>
        <taxon>Varroa</taxon>
    </lineage>
</organism>
<keyword evidence="8" id="KW-1015">Disulfide bond</keyword>
<evidence type="ECO:0000256" key="4">
    <source>
        <dbReference type="ARBA" id="ARBA00022737"/>
    </source>
</evidence>
<dbReference type="PRINTS" id="PR00014">
    <property type="entry name" value="FNTYPEIII"/>
</dbReference>
<accession>A0A7M7J7Z9</accession>
<feature type="domain" description="Fibronectin type-III" evidence="16">
    <location>
        <begin position="812"/>
        <end position="911"/>
    </location>
</feature>
<dbReference type="CTD" id="31017"/>
<dbReference type="InParanoid" id="A0A7M7J7Z9"/>
<dbReference type="SUPFAM" id="SSF49265">
    <property type="entry name" value="Fibronectin type III"/>
    <property type="match status" value="7"/>
</dbReference>
<evidence type="ECO:0000256" key="14">
    <source>
        <dbReference type="SAM" id="SignalP"/>
    </source>
</evidence>
<dbReference type="EnsemblMetazoa" id="XM_022790010">
    <property type="protein sequence ID" value="XP_022645745"/>
    <property type="gene ID" value="LOC111243836"/>
</dbReference>
<dbReference type="FunCoup" id="A0A7M7J7Z9">
    <property type="interactions" value="287"/>
</dbReference>
<dbReference type="GO" id="GO:0007155">
    <property type="term" value="P:cell adhesion"/>
    <property type="evidence" value="ECO:0007669"/>
    <property type="project" value="UniProtKB-KW"/>
</dbReference>
<dbReference type="InterPro" id="IPR013783">
    <property type="entry name" value="Ig-like_fold"/>
</dbReference>
<reference evidence="17" key="1">
    <citation type="submission" date="2021-01" db="UniProtKB">
        <authorList>
            <consortium name="EnsemblMetazoa"/>
        </authorList>
    </citation>
    <scope>IDENTIFICATION</scope>
</reference>
<dbReference type="Proteomes" id="UP000594260">
    <property type="component" value="Unplaced"/>
</dbReference>
<proteinExistence type="inferred from homology"/>
<dbReference type="Gene3D" id="2.60.40.10">
    <property type="entry name" value="Immunoglobulins"/>
    <property type="match status" value="19"/>
</dbReference>
<feature type="domain" description="Fibronectin type-III" evidence="16">
    <location>
        <begin position="1134"/>
        <end position="1233"/>
    </location>
</feature>
<feature type="region of interest" description="Disordered" evidence="12">
    <location>
        <begin position="2145"/>
        <end position="2164"/>
    </location>
</feature>
<evidence type="ECO:0000256" key="9">
    <source>
        <dbReference type="ARBA" id="ARBA00023180"/>
    </source>
</evidence>
<evidence type="ECO:0000256" key="6">
    <source>
        <dbReference type="ARBA" id="ARBA00022989"/>
    </source>
</evidence>
<comment type="similarity">
    <text evidence="11">Belongs to the sidekick family.</text>
</comment>
<evidence type="ECO:0000256" key="7">
    <source>
        <dbReference type="ARBA" id="ARBA00023136"/>
    </source>
</evidence>
<dbReference type="SMART" id="SM00408">
    <property type="entry name" value="IGc2"/>
    <property type="match status" value="5"/>
</dbReference>
<dbReference type="PANTHER" id="PTHR13817:SF166">
    <property type="entry name" value="NEURONAL IGCAM-RELATED"/>
    <property type="match status" value="1"/>
</dbReference>
<dbReference type="KEGG" id="vde:111243836"/>
<dbReference type="RefSeq" id="XP_022645745.1">
    <property type="nucleotide sequence ID" value="XM_022790010.1"/>
</dbReference>
<dbReference type="InterPro" id="IPR036116">
    <property type="entry name" value="FN3_sf"/>
</dbReference>
<feature type="signal peptide" evidence="14">
    <location>
        <begin position="1"/>
        <end position="28"/>
    </location>
</feature>
<feature type="region of interest" description="Disordered" evidence="12">
    <location>
        <begin position="2055"/>
        <end position="2131"/>
    </location>
</feature>
<evidence type="ECO:0000256" key="8">
    <source>
        <dbReference type="ARBA" id="ARBA00023157"/>
    </source>
</evidence>
<keyword evidence="10" id="KW-0393">Immunoglobulin domain</keyword>
<dbReference type="FunFam" id="2.60.40.10:FF:000028">
    <property type="entry name" value="Neuronal cell adhesion molecule"/>
    <property type="match status" value="1"/>
</dbReference>
<feature type="domain" description="Fibronectin type-III" evidence="16">
    <location>
        <begin position="1852"/>
        <end position="1955"/>
    </location>
</feature>
<dbReference type="FunFam" id="2.60.40.10:FF:000093">
    <property type="entry name" value="Down syndrome cell adhesion molecule, isoform B"/>
    <property type="match status" value="1"/>
</dbReference>
<feature type="domain" description="Fibronectin type-III" evidence="16">
    <location>
        <begin position="915"/>
        <end position="1009"/>
    </location>
</feature>
<evidence type="ECO:0000259" key="15">
    <source>
        <dbReference type="PROSITE" id="PS50835"/>
    </source>
</evidence>
<feature type="domain" description="Fibronectin type-III" evidence="16">
    <location>
        <begin position="599"/>
        <end position="704"/>
    </location>
</feature>
<evidence type="ECO:0008006" key="19">
    <source>
        <dbReference type="Google" id="ProtNLM"/>
    </source>
</evidence>
<evidence type="ECO:0000256" key="2">
    <source>
        <dbReference type="ARBA" id="ARBA00022692"/>
    </source>
</evidence>
<dbReference type="Pfam" id="PF07679">
    <property type="entry name" value="I-set"/>
    <property type="match status" value="3"/>
</dbReference>
<feature type="domain" description="Ig-like" evidence="15">
    <location>
        <begin position="220"/>
        <end position="326"/>
    </location>
</feature>
<dbReference type="FunFam" id="2.60.40.10:FF:000158">
    <property type="entry name" value="Sidekick cell adhesion molecule 2"/>
    <property type="match status" value="1"/>
</dbReference>
<dbReference type="Pfam" id="PF13927">
    <property type="entry name" value="Ig_3"/>
    <property type="match status" value="1"/>
</dbReference>
<dbReference type="OrthoDB" id="8923679at2759"/>
<sequence length="2219" mass="244300">MGFLRRITLLRKRKLLLAVLSCMTVALADDSAPRITHGPLSGVVSKGGHGILTCRTSGVPPAQVRWLKNGQFVSNFSYTFAFKITGATDHDEGEYRCLAKNSVGSVLSKAAKVSIASIETNGPLTNRMTFTSPEGDVQILSKPAVRSVPRAIAQWTRDRTPIVSGDHYHVSQDQRLFILDAQQELRGEYRIELTNQVTGGVVEGPPIEFKIFSRSMSPTPKIVLPPAERVNLSVPPVGVQPVPSDVHVLECVANGHPISQLRTLWFKDGIELEYTGLPVLFEARNRSVILDKLSLDHAGMYECRVFLQTSYGPLGTDSAFSNVTVSTRPVVQQMPPERAIDTGSSLGLTCNATGHPHPEISWFRNGERLEQRGTYLEVNNSDEGGVYQCLARNWVGEDMSSTWVNVKRLQPMFVRRPQNVTALAGETFSLDCNATGAPQPRVRWVFNEQEPVESQGRFRIDPDTRSLTVSRAEVNNTGRYTCEMSNSAGRTEASAYVTVLSRTRIERPPQDSRVILGNTAVLQCGVLSDTKGGGEPELTWLFNGRPLPANLRVVVRDDGALVIRHARNTDIGNYTCQVTSPGGNDARTARLDVIELPHPPTFVHVTIVNEFPKTVNVSWAKSFDGNSPITSYIVERREFRTNQSEDYDLLTGWKEHQNNISADATWLLVGMLKPSVPYEFRVRAQNAVGFGQPRRAAETIILPAEAPGGPPTNVVVAARSPTSIVLQWNPPTEGDRNGAILGYAIRYRLAGYSGSTEAERRVNASQQLPFILDELIVWQTYEVRVAAFNEKGVGVFSEPLTVRTKEAPPQSPPTLRQVYAVNSTHIKVVWSPPDPQQINGINQGYKVEAWYNGEVEKSIRVGPSTGDPRDDQEEIFGGLAKYRSYNITVLCYTSAGDGPRSHGLTVCTKQDIPGPVKNMNFENVLDSSLELLWEPPEEPNGIILGYTINYWEEKDITTKLTEKAKSEIRMVFISGLKPLTSYVFEISANTMIGRGPPVVASIQSGIPPVLPEAPSNLAVSNIGPTSVVLQFHPGFNGNSSILIWHVQSQQGRNAELSKGEKMSSWSSLFEYKVEVDRRRRPNEIPASTQSITVPNLVPYTEYRLRLVAENVVGQSEPSSPTKFFETLQAPPTKPPQNVTVRSVNATALRVRWTPLVQADWCGVPKGYNISHRRLSSDDPHAVYRSELLTDHNANSFVIKDLGPFSQYEVIVAAVNDVGSSPWSNASTANTIEAPPSVSPSGLEGKATTSTTIVVSWQPLEKHYRNGDVLGYKISYRPLKQSSKPHVRSIDAGIEKTAYSTTLTELRKYTTYSIQVLAFTSAGDGPLSHPVMATTFEDVPGEPSNVSFPDVSMTTARIIWDVPNEPNGEILGYKVAHALLKQGVELTFTNKEVTPMERTLKVNNLRPNEYYVFSVTARTKEGWGQEVRAQVLTTSSRERPQAPSSPIVAPSQIQARQLTFTWAPGADGFAPLRYYLVQQYEPYSHKSWKTLPTKIDPQVTSFTVTGLRPSTVYQFRLEAVNDIGSSGWSAESNRTKTLPAAPERPPSGIVVTPYTTTSITVTWTPLDDLDWNGDTQTQLRGYRVVACLIASGVQLAECRSEEVRGQYSYNITIEDLIKDRDYEVRVFAVNAQGDSPASRTEKVAVGEAVPTGRPLHVWAETTSSTEIRVMWKSPPKSELNGALLGYKIFYTPFKMLNGSLLREQKEAVPVEPTQYTLMDLESFTNYSIQVLAFNPAGDGPRSDALIVQTQEDKPGPVTNLTFSQITMSSLLVSWQAPHNPNGIVLSYRLTYETTNSQGNEFSKQVKQKLNVTYLHVSGLRENLTYTFSVRAETICGYGPVLSKNVTTGPQKNSPEAPTDLVLKSTTISTTLSWRNSFGGDAPISGYLIEVKPATSSNEEEPWHTVVALDNGAQQSYTLSYQNLLPSMGYKLRLMARNQFGVSTPVCARDIVETPNKYYLELKRSMPFYREVWFLVMVAITTTIIIVLVATILCVKGSAYKYKHYLLQELLEREEEAMRASHSALDESTLAALELRPAGPAAALNLPLATASLSRNTLASNTGSVRRRPNSTRPKYVGPASVTYSDEEDDVKGGGGGYDDESSLTEKPSDLGDSDSESESQRGGATSRAHSFVNHYANVNDTLRQSWKRQKITTKPPPSYSDQEDYPTMSFDPTTTISAAGPSGTSAFGGPIQAATMNGGRVVLNNTAGSRAPLPGFSSFV</sequence>
<evidence type="ECO:0000256" key="13">
    <source>
        <dbReference type="SAM" id="Phobius"/>
    </source>
</evidence>
<feature type="transmembrane region" description="Helical" evidence="13">
    <location>
        <begin position="1970"/>
        <end position="1993"/>
    </location>
</feature>
<keyword evidence="9" id="KW-0325">Glycoprotein</keyword>
<keyword evidence="7 13" id="KW-0472">Membrane</keyword>
<dbReference type="GO" id="GO:0016020">
    <property type="term" value="C:membrane"/>
    <property type="evidence" value="ECO:0007669"/>
    <property type="project" value="UniProtKB-SubCell"/>
</dbReference>
<feature type="chain" id="PRO_5029445735" description="Protein sidekick" evidence="14">
    <location>
        <begin position="29"/>
        <end position="2219"/>
    </location>
</feature>
<feature type="domain" description="Fibronectin type-III" evidence="16">
    <location>
        <begin position="1238"/>
        <end position="1337"/>
    </location>
</feature>
<dbReference type="FunFam" id="2.60.40.10:FF:000360">
    <property type="entry name" value="Sidekick cell adhesion molecule 2"/>
    <property type="match status" value="1"/>
</dbReference>
<dbReference type="SMART" id="SM00409">
    <property type="entry name" value="IG"/>
    <property type="match status" value="6"/>
</dbReference>
<dbReference type="InterPro" id="IPR003599">
    <property type="entry name" value="Ig_sub"/>
</dbReference>
<dbReference type="PROSITE" id="PS50835">
    <property type="entry name" value="IG_LIKE"/>
    <property type="match status" value="5"/>
</dbReference>
<dbReference type="FunFam" id="2.60.40.10:FF:000107">
    <property type="entry name" value="Myosin, light chain kinase a"/>
    <property type="match status" value="1"/>
</dbReference>
<feature type="domain" description="Fibronectin type-III" evidence="16">
    <location>
        <begin position="1544"/>
        <end position="1647"/>
    </location>
</feature>
<dbReference type="CDD" id="cd00096">
    <property type="entry name" value="Ig"/>
    <property type="match status" value="1"/>
</dbReference>
<keyword evidence="4" id="KW-0677">Repeat</keyword>
<keyword evidence="18" id="KW-1185">Reference proteome</keyword>
<evidence type="ECO:0000256" key="11">
    <source>
        <dbReference type="ARBA" id="ARBA00061621"/>
    </source>
</evidence>
<feature type="domain" description="Fibronectin type-III" evidence="16">
    <location>
        <begin position="1341"/>
        <end position="1436"/>
    </location>
</feature>
<dbReference type="CDD" id="cd00063">
    <property type="entry name" value="FN3"/>
    <property type="match status" value="13"/>
</dbReference>
<dbReference type="InterPro" id="IPR003598">
    <property type="entry name" value="Ig_sub2"/>
</dbReference>
<evidence type="ECO:0000256" key="3">
    <source>
        <dbReference type="ARBA" id="ARBA00022729"/>
    </source>
</evidence>
<dbReference type="InterPro" id="IPR036179">
    <property type="entry name" value="Ig-like_dom_sf"/>
</dbReference>
<feature type="domain" description="Fibronectin type-III" evidence="16">
    <location>
        <begin position="1652"/>
        <end position="1751"/>
    </location>
</feature>
<keyword evidence="3 14" id="KW-0732">Signal</keyword>
<evidence type="ECO:0000256" key="5">
    <source>
        <dbReference type="ARBA" id="ARBA00022889"/>
    </source>
</evidence>
<evidence type="ECO:0000313" key="18">
    <source>
        <dbReference type="Proteomes" id="UP000594260"/>
    </source>
</evidence>
<dbReference type="Pfam" id="PF00041">
    <property type="entry name" value="fn3"/>
    <property type="match status" value="13"/>
</dbReference>
<dbReference type="PANTHER" id="PTHR13817">
    <property type="entry name" value="TITIN"/>
    <property type="match status" value="1"/>
</dbReference>
<feature type="domain" description="Fibronectin type-III" evidence="16">
    <location>
        <begin position="710"/>
        <end position="807"/>
    </location>
</feature>
<dbReference type="GO" id="GO:0030154">
    <property type="term" value="P:cell differentiation"/>
    <property type="evidence" value="ECO:0007669"/>
    <property type="project" value="UniProtKB-ARBA"/>
</dbReference>
<evidence type="ECO:0000256" key="10">
    <source>
        <dbReference type="ARBA" id="ARBA00023319"/>
    </source>
</evidence>
<comment type="subcellular location">
    <subcellularLocation>
        <location evidence="1">Membrane</location>
        <topology evidence="1">Single-pass type I membrane protein</topology>
    </subcellularLocation>
</comment>
<dbReference type="GO" id="GO:0009653">
    <property type="term" value="P:anatomical structure morphogenesis"/>
    <property type="evidence" value="ECO:0007669"/>
    <property type="project" value="UniProtKB-ARBA"/>
</dbReference>
<evidence type="ECO:0000256" key="1">
    <source>
        <dbReference type="ARBA" id="ARBA00004479"/>
    </source>
</evidence>
<dbReference type="InterPro" id="IPR050964">
    <property type="entry name" value="Striated_Muscle_Regulatory"/>
</dbReference>
<dbReference type="SUPFAM" id="SSF48726">
    <property type="entry name" value="Immunoglobulin"/>
    <property type="match status" value="6"/>
</dbReference>
<dbReference type="InterPro" id="IPR013098">
    <property type="entry name" value="Ig_I-set"/>
</dbReference>
<feature type="domain" description="Ig-like" evidence="15">
    <location>
        <begin position="503"/>
        <end position="592"/>
    </location>
</feature>
<feature type="domain" description="Fibronectin type-III" evidence="16">
    <location>
        <begin position="1013"/>
        <end position="1129"/>
    </location>
</feature>
<dbReference type="GeneID" id="111243836"/>
<dbReference type="InterPro" id="IPR003961">
    <property type="entry name" value="FN3_dom"/>
</dbReference>